<reference evidence="2 3" key="1">
    <citation type="submission" date="2021-09" db="EMBL/GenBank/DDBJ databases">
        <title>Isoptericola luteus sp. nov., a novel bacterium isolated from Harbin, the capital city of Heilongjiang province.</title>
        <authorList>
            <person name="Li J."/>
        </authorList>
    </citation>
    <scope>NUCLEOTIDE SEQUENCE [LARGE SCALE GENOMIC DNA]</scope>
    <source>
        <strain evidence="2 3">NEAU-Y5</strain>
    </source>
</reference>
<keyword evidence="1" id="KW-0812">Transmembrane</keyword>
<sequence>MTTTRSTHRPVRTIGALALVAGVAMIAAGGVTWATVSSQLDAQNITVAEDSSFLPGDTVDGPLSAFAQAQIIDKHALEATGGQTYAELGKDDPLRATAMNASFLRASLFTSVVAYGVAALVMGLGVLFGLIGWSLRRLGTEPAAATVAADTSTTAPARAEASGRLTPAV</sequence>
<keyword evidence="2" id="KW-0223">Dioxygenase</keyword>
<dbReference type="GO" id="GO:0051213">
    <property type="term" value="F:dioxygenase activity"/>
    <property type="evidence" value="ECO:0007669"/>
    <property type="project" value="UniProtKB-KW"/>
</dbReference>
<organism evidence="2 3">
    <name type="scientific">Isoptericola luteus</name>
    <dbReference type="NCBI Taxonomy" id="2879484"/>
    <lineage>
        <taxon>Bacteria</taxon>
        <taxon>Bacillati</taxon>
        <taxon>Actinomycetota</taxon>
        <taxon>Actinomycetes</taxon>
        <taxon>Micrococcales</taxon>
        <taxon>Promicromonosporaceae</taxon>
        <taxon>Isoptericola</taxon>
    </lineage>
</organism>
<protein>
    <submittedName>
        <fullName evidence="2">Aromatic ring-opening dioxygenase LigA</fullName>
    </submittedName>
</protein>
<dbReference type="RefSeq" id="WP_225565778.1">
    <property type="nucleotide sequence ID" value="NZ_JAIXCQ010000007.1"/>
</dbReference>
<keyword evidence="1" id="KW-0472">Membrane</keyword>
<accession>A0ABS7ZJQ2</accession>
<keyword evidence="2" id="KW-0560">Oxidoreductase</keyword>
<name>A0ABS7ZJQ2_9MICO</name>
<gene>
    <name evidence="2" type="ORF">LEP48_11775</name>
</gene>
<keyword evidence="3" id="KW-1185">Reference proteome</keyword>
<feature type="transmembrane region" description="Helical" evidence="1">
    <location>
        <begin position="12"/>
        <end position="34"/>
    </location>
</feature>
<evidence type="ECO:0000313" key="3">
    <source>
        <dbReference type="Proteomes" id="UP001319870"/>
    </source>
</evidence>
<feature type="transmembrane region" description="Helical" evidence="1">
    <location>
        <begin position="112"/>
        <end position="133"/>
    </location>
</feature>
<dbReference type="EMBL" id="JAIXCQ010000007">
    <property type="protein sequence ID" value="MCA5894020.1"/>
    <property type="molecule type" value="Genomic_DNA"/>
</dbReference>
<evidence type="ECO:0000313" key="2">
    <source>
        <dbReference type="EMBL" id="MCA5894020.1"/>
    </source>
</evidence>
<proteinExistence type="predicted"/>
<dbReference type="Proteomes" id="UP001319870">
    <property type="component" value="Unassembled WGS sequence"/>
</dbReference>
<evidence type="ECO:0000256" key="1">
    <source>
        <dbReference type="SAM" id="Phobius"/>
    </source>
</evidence>
<keyword evidence="1" id="KW-1133">Transmembrane helix</keyword>
<comment type="caution">
    <text evidence="2">The sequence shown here is derived from an EMBL/GenBank/DDBJ whole genome shotgun (WGS) entry which is preliminary data.</text>
</comment>